<organism evidence="1 2">
    <name type="scientific">Melia azedarach</name>
    <name type="common">Chinaberry tree</name>
    <dbReference type="NCBI Taxonomy" id="155640"/>
    <lineage>
        <taxon>Eukaryota</taxon>
        <taxon>Viridiplantae</taxon>
        <taxon>Streptophyta</taxon>
        <taxon>Embryophyta</taxon>
        <taxon>Tracheophyta</taxon>
        <taxon>Spermatophyta</taxon>
        <taxon>Magnoliopsida</taxon>
        <taxon>eudicotyledons</taxon>
        <taxon>Gunneridae</taxon>
        <taxon>Pentapetalae</taxon>
        <taxon>rosids</taxon>
        <taxon>malvids</taxon>
        <taxon>Sapindales</taxon>
        <taxon>Meliaceae</taxon>
        <taxon>Melia</taxon>
    </lineage>
</organism>
<accession>A0ACC1XL86</accession>
<dbReference type="Proteomes" id="UP001164539">
    <property type="component" value="Chromosome 8"/>
</dbReference>
<protein>
    <submittedName>
        <fullName evidence="1">ABC transporter A family member 2</fullName>
    </submittedName>
</protein>
<evidence type="ECO:0000313" key="1">
    <source>
        <dbReference type="EMBL" id="KAJ4712150.1"/>
    </source>
</evidence>
<evidence type="ECO:0000313" key="2">
    <source>
        <dbReference type="Proteomes" id="UP001164539"/>
    </source>
</evidence>
<comment type="caution">
    <text evidence="1">The sequence shown here is derived from an EMBL/GenBank/DDBJ whole genome shotgun (WGS) entry which is preliminary data.</text>
</comment>
<name>A0ACC1XL86_MELAZ</name>
<gene>
    <name evidence="1" type="ORF">OWV82_014446</name>
</gene>
<keyword evidence="2" id="KW-1185">Reference proteome</keyword>
<reference evidence="1 2" key="1">
    <citation type="journal article" date="2023" name="Science">
        <title>Complex scaffold remodeling in plant triterpene biosynthesis.</title>
        <authorList>
            <person name="De La Pena R."/>
            <person name="Hodgson H."/>
            <person name="Liu J.C."/>
            <person name="Stephenson M.J."/>
            <person name="Martin A.C."/>
            <person name="Owen C."/>
            <person name="Harkess A."/>
            <person name="Leebens-Mack J."/>
            <person name="Jimenez L.E."/>
            <person name="Osbourn A."/>
            <person name="Sattely E.S."/>
        </authorList>
    </citation>
    <scope>NUCLEOTIDE SEQUENCE [LARGE SCALE GENOMIC DNA]</scope>
    <source>
        <strain evidence="2">cv. JPN11</strain>
        <tissue evidence="1">Leaf</tissue>
    </source>
</reference>
<dbReference type="EMBL" id="CM051401">
    <property type="protein sequence ID" value="KAJ4712150.1"/>
    <property type="molecule type" value="Genomic_DNA"/>
</dbReference>
<proteinExistence type="predicted"/>
<sequence length="971" mass="107594">MNLRRGFPLLLQQYKALFKKNLLLSWKHKTATFLQLFSSLFFIFLIYCVQEAVEARLSVSTEFKTVLDPKPQVTPPILPCEDKFYTKLPCFDFLWSGNESVRVQRIVRAIMQNNPGRVISPSKVMSFRTASEVDDWLFNNPMRCPGALHFVDRNATVISYGIQTNSTPVETRGRYEDPTFKFQIPLQLAAEREIARSLIGDPNFNWVVGLKEFAHPPGELFSAVGTMGPTFFLAIAMFGFVFQISSLVTEKELKLRQVMTMMGLYDSAYWLSWLTWEGIIVLLSSLFIVLFGMMFQFDFFLNNSFAVLFLMFFLFELSMTGFAFMLSAFVSKSSSSTTMGFSTFIVSFLTQLVTAFGFPYSDNFSNTYRIIWSLYPPNLLAEAMQLLADATSTPQDIGISWSRRAECAPNDTECVITINDIYLWLVATFFVWFILAIYFDNIIPNAAGVRKSAFYFLKPGYWTGKGGNKVKEGGICSCIGSVPPVEHITPDDEDVLEEENIVKQQTREGIVDPNVAVQIRGLVKTYPGSRVIGCCKCKKTSPYHAIKGLWVNIAKDQLFCLLGPNGAGKTTTISCLTGITPVTGGDALIYGHSIRSSVSMANIQKSIGVCPQFNILWDALSGEEHLHLFASIKGLPPDSIKSIAEKSLAEVRLFKAAKMRAGSYSGGMKRRLSVAIALIGDPKLVILDEPTTGMDPITRRHVWDIIQDAKKGRAIILTTHSMEEADILSDRIAIMAKGRLRCIGTSIRLKSQFGTGFIVNVSFPGSNSGQSPLNGEAAAAAVATPHHDAVKQFFKYHLNVSPKEENKAFLTYVIPHDREELLKNFFAELQDREEEFGIADIQVSLTTLEDVFLNIAKQAELETAAAEGRLVTLNLTSGASSGKSVQIPPGARFVGIPGTETPENPRGIMVEVYWQQDDTGALCVSGHSPEMPIPPHVQLTASSSASTSRRFFSGQAGPVHGIVIDPNQIDN</sequence>